<organism evidence="4 5">
    <name type="scientific">Oenanthe oenanthe</name>
    <name type="common">Northern wheatear</name>
    <dbReference type="NCBI Taxonomy" id="279966"/>
    <lineage>
        <taxon>Eukaryota</taxon>
        <taxon>Metazoa</taxon>
        <taxon>Chordata</taxon>
        <taxon>Craniata</taxon>
        <taxon>Vertebrata</taxon>
        <taxon>Euteleostomi</taxon>
        <taxon>Archelosauria</taxon>
        <taxon>Archosauria</taxon>
        <taxon>Dinosauria</taxon>
        <taxon>Saurischia</taxon>
        <taxon>Theropoda</taxon>
        <taxon>Coelurosauria</taxon>
        <taxon>Aves</taxon>
        <taxon>Neognathae</taxon>
        <taxon>Neoaves</taxon>
        <taxon>Telluraves</taxon>
        <taxon>Australaves</taxon>
        <taxon>Passeriformes</taxon>
        <taxon>Muscicapidae</taxon>
        <taxon>Oenanthe</taxon>
    </lineage>
</organism>
<keyword evidence="1" id="KW-0175">Coiled coil</keyword>
<dbReference type="Gene3D" id="1.20.58.2220">
    <property type="entry name" value="Formin, FH2 domain"/>
    <property type="match status" value="1"/>
</dbReference>
<feature type="region of interest" description="Disordered" evidence="2">
    <location>
        <begin position="822"/>
        <end position="1010"/>
    </location>
</feature>
<feature type="region of interest" description="Disordered" evidence="2">
    <location>
        <begin position="1024"/>
        <end position="1086"/>
    </location>
</feature>
<comment type="caution">
    <text evidence="4">The sequence shown here is derived from an EMBL/GenBank/DDBJ whole genome shotgun (WGS) entry which is preliminary data.</text>
</comment>
<feature type="compositionally biased region" description="Polar residues" evidence="2">
    <location>
        <begin position="1073"/>
        <end position="1082"/>
    </location>
</feature>
<evidence type="ECO:0000256" key="1">
    <source>
        <dbReference type="SAM" id="Coils"/>
    </source>
</evidence>
<feature type="coiled-coil region" evidence="1">
    <location>
        <begin position="453"/>
        <end position="480"/>
    </location>
</feature>
<dbReference type="PROSITE" id="PS51444">
    <property type="entry name" value="FH2"/>
    <property type="match status" value="1"/>
</dbReference>
<feature type="compositionally biased region" description="Basic and acidic residues" evidence="2">
    <location>
        <begin position="824"/>
        <end position="859"/>
    </location>
</feature>
<gene>
    <name evidence="4" type="primary">Fhdc1</name>
    <name evidence="4" type="ORF">OENOEN_R02523</name>
</gene>
<dbReference type="EMBL" id="VXBF01016540">
    <property type="protein sequence ID" value="NXM92644.1"/>
    <property type="molecule type" value="Genomic_DNA"/>
</dbReference>
<accession>A0A7L1EV62</accession>
<dbReference type="AlphaFoldDB" id="A0A7L1EV62"/>
<feature type="non-terminal residue" evidence="4">
    <location>
        <position position="1"/>
    </location>
</feature>
<dbReference type="PANTHER" id="PTHR46345">
    <property type="entry name" value="INVERTED FORMIN-2"/>
    <property type="match status" value="1"/>
</dbReference>
<feature type="compositionally biased region" description="Low complexity" evidence="2">
    <location>
        <begin position="737"/>
        <end position="750"/>
    </location>
</feature>
<dbReference type="SUPFAM" id="SSF101447">
    <property type="entry name" value="Formin homology 2 domain (FH2 domain)"/>
    <property type="match status" value="1"/>
</dbReference>
<dbReference type="PANTHER" id="PTHR46345:SF11">
    <property type="entry name" value="FORMIN-J-LIKE"/>
    <property type="match status" value="1"/>
</dbReference>
<feature type="region of interest" description="Disordered" evidence="2">
    <location>
        <begin position="600"/>
        <end position="625"/>
    </location>
</feature>
<sequence>KMHVMNCLSLVNDKENGAIPVATGLMTEDTTTTSQLSQPAASLPPAPCPLTGAPPAPPLPPGMLPPPPPPPPLPGPNVPLPPQLVNGHDGHGKKKRMRSFFWKTIPEEQVRGKNNIWTIAARPQYQIDTKTIEELFGQQEEAKPQDSRNRTLKSSFKETKEEVSILDAKRSMNIGIFLKQFKKSAESIIEDIYNGRSQPYGSELLHEFLKLLPEAEEVKKLKAFAGDVSKLSQADSFMYLLIQVPNYALRIEAMVLEREFSPSCASLQDDMKIIRRATKELMTCEELHSILHLVLQAGNIMNAGGYAGNAVGFKLSSLLKLADTKANKPGMSLLHFVALEAQKKDAALLNFSEKIRSVHDAARLSIDSVESELHSLSVKTRSVKDSIRRDPKLFHQMENFLQFAVRYLKELEHQKGELQKEGNALIDFFCEDKETMKLDECFQIFRDFCIRFNTAVKENREREIQELHSLQRRKELEEKRRSWAAGELGSFGRSSSENDVEMLAKNRLGEFLPFLQQRPQSPLYRNTNSRRSRLSLGMTADRELQSFLEISKDEDPNKFNSLPRANTRQARPNVAWMESKETRDVNLNTLHLQRQSEIEVKSGGPVQVPPAQPSHLSSLASPGAHYSQRGTDCSLHTSNVSCEESTDINALALAIEEHELVKGLRKFDIQGAKPAEDAPLMYSEDAGGTDLETLDDLSFHSLSTTHDELPPVCSSSREAHNHQAKAVSCKNEVLEPSSSSPMSMDTSVSGSREDGPMCYMSDTTTDCSLTLDSEEGNYFKSAGSEINEGGKACSSDNDVQHKARSFFSNLDSISDKNLSLHTSASDKDDADSKHTLPKEKPIKNKDLVGPKTNSLKDRSPSFTKSSGTRPGHTAPSRPVRTLNASENESMRKVVPISRSNRAPSSMKKPEAKSALRESSTVESRLSHRSSVRGTTDTLPRSPYRHSMSVEEPKLRRGTVTSSSAHFDRDRVAFKKPSSKPIRSNVKSKTDETKMCRSSVKPQTPADDTKVATISNPKAPAAVPNFARNTVASSSKRAKVDLSSSCRPPPITRSVSQRLPKVKPAATSDDPNPKDNSVSTLKRASSARVVGRSILQGEAVCMKAEPAPKEQGTVEKASVKLKDANQTTIGKILKPLLK</sequence>
<feature type="compositionally biased region" description="Pro residues" evidence="2">
    <location>
        <begin position="42"/>
        <end position="82"/>
    </location>
</feature>
<dbReference type="Pfam" id="PF02181">
    <property type="entry name" value="FH2"/>
    <property type="match status" value="1"/>
</dbReference>
<dbReference type="InterPro" id="IPR042201">
    <property type="entry name" value="FH2_Formin_sf"/>
</dbReference>
<evidence type="ECO:0000313" key="5">
    <source>
        <dbReference type="Proteomes" id="UP000565754"/>
    </source>
</evidence>
<evidence type="ECO:0000256" key="2">
    <source>
        <dbReference type="SAM" id="MobiDB-lite"/>
    </source>
</evidence>
<feature type="region of interest" description="Disordered" evidence="2">
    <location>
        <begin position="29"/>
        <end position="93"/>
    </location>
</feature>
<protein>
    <submittedName>
        <fullName evidence="4">FHDC1 protein</fullName>
    </submittedName>
</protein>
<proteinExistence type="predicted"/>
<feature type="domain" description="FH2" evidence="3">
    <location>
        <begin position="87"/>
        <end position="478"/>
    </location>
</feature>
<reference evidence="4 5" key="1">
    <citation type="submission" date="2019-09" db="EMBL/GenBank/DDBJ databases">
        <title>Bird 10,000 Genomes (B10K) Project - Family phase.</title>
        <authorList>
            <person name="Zhang G."/>
        </authorList>
    </citation>
    <scope>NUCLEOTIDE SEQUENCE [LARGE SCALE GENOMIC DNA]</scope>
    <source>
        <strain evidence="4">B10K-DU-001-74</strain>
        <tissue evidence="4">Muscle</tissue>
    </source>
</reference>
<keyword evidence="5" id="KW-1185">Reference proteome</keyword>
<name>A0A7L1EV62_OENON</name>
<evidence type="ECO:0000259" key="3">
    <source>
        <dbReference type="PROSITE" id="PS51444"/>
    </source>
</evidence>
<feature type="region of interest" description="Disordered" evidence="2">
    <location>
        <begin position="725"/>
        <end position="757"/>
    </location>
</feature>
<feature type="non-terminal residue" evidence="4">
    <location>
        <position position="1137"/>
    </location>
</feature>
<evidence type="ECO:0000313" key="4">
    <source>
        <dbReference type="EMBL" id="NXM92644.1"/>
    </source>
</evidence>
<dbReference type="Proteomes" id="UP000565754">
    <property type="component" value="Unassembled WGS sequence"/>
</dbReference>
<dbReference type="SMART" id="SM00498">
    <property type="entry name" value="FH2"/>
    <property type="match status" value="1"/>
</dbReference>
<dbReference type="InterPro" id="IPR015425">
    <property type="entry name" value="FH2_Formin"/>
</dbReference>